<reference evidence="1 2" key="1">
    <citation type="journal article" date="2022" name="Plant J.">
        <title>Chromosome-level genome of Camellia lanceoleosa provides a valuable resource for understanding genome evolution and self-incompatibility.</title>
        <authorList>
            <person name="Gong W."/>
            <person name="Xiao S."/>
            <person name="Wang L."/>
            <person name="Liao Z."/>
            <person name="Chang Y."/>
            <person name="Mo W."/>
            <person name="Hu G."/>
            <person name="Li W."/>
            <person name="Zhao G."/>
            <person name="Zhu H."/>
            <person name="Hu X."/>
            <person name="Ji K."/>
            <person name="Xiang X."/>
            <person name="Song Q."/>
            <person name="Yuan D."/>
            <person name="Jin S."/>
            <person name="Zhang L."/>
        </authorList>
    </citation>
    <scope>NUCLEOTIDE SEQUENCE [LARGE SCALE GENOMIC DNA]</scope>
    <source>
        <strain evidence="1">SQ_2022a</strain>
    </source>
</reference>
<dbReference type="EMBL" id="CM045769">
    <property type="protein sequence ID" value="KAI7995943.1"/>
    <property type="molecule type" value="Genomic_DNA"/>
</dbReference>
<comment type="caution">
    <text evidence="1">The sequence shown here is derived from an EMBL/GenBank/DDBJ whole genome shotgun (WGS) entry which is preliminary data.</text>
</comment>
<accession>A0ACC0G5P8</accession>
<sequence>MKLSIVDVSWLLFIASNDLILAILWFFIASVQMRRILRNGLDTANNLASLGRDNDYNKKMIVKEGGVVPLLKLLKERVSPNAQMATSTTIFYLVNDQDTVRSIACELAVPLIVKVLADSPIKVNVLATKMPFVHKRRKFPLVSLTKSTTMTTTRKRQEIRRFDTFLQCFGTCST</sequence>
<dbReference type="Proteomes" id="UP001060215">
    <property type="component" value="Chromosome 12"/>
</dbReference>
<evidence type="ECO:0000313" key="2">
    <source>
        <dbReference type="Proteomes" id="UP001060215"/>
    </source>
</evidence>
<gene>
    <name evidence="1" type="ORF">LOK49_LG11G02649</name>
</gene>
<organism evidence="1 2">
    <name type="scientific">Camellia lanceoleosa</name>
    <dbReference type="NCBI Taxonomy" id="1840588"/>
    <lineage>
        <taxon>Eukaryota</taxon>
        <taxon>Viridiplantae</taxon>
        <taxon>Streptophyta</taxon>
        <taxon>Embryophyta</taxon>
        <taxon>Tracheophyta</taxon>
        <taxon>Spermatophyta</taxon>
        <taxon>Magnoliopsida</taxon>
        <taxon>eudicotyledons</taxon>
        <taxon>Gunneridae</taxon>
        <taxon>Pentapetalae</taxon>
        <taxon>asterids</taxon>
        <taxon>Ericales</taxon>
        <taxon>Theaceae</taxon>
        <taxon>Camellia</taxon>
    </lineage>
</organism>
<protein>
    <submittedName>
        <fullName evidence="1">Uncharacterized protein</fullName>
    </submittedName>
</protein>
<proteinExistence type="predicted"/>
<keyword evidence="2" id="KW-1185">Reference proteome</keyword>
<name>A0ACC0G5P8_9ERIC</name>
<evidence type="ECO:0000313" key="1">
    <source>
        <dbReference type="EMBL" id="KAI7995943.1"/>
    </source>
</evidence>